<dbReference type="Gene3D" id="3.40.50.720">
    <property type="entry name" value="NAD(P)-binding Rossmann-like Domain"/>
    <property type="match status" value="1"/>
</dbReference>
<organism evidence="4 5">
    <name type="scientific">Sulfurimonas marina</name>
    <dbReference type="NCBI Taxonomy" id="2590551"/>
    <lineage>
        <taxon>Bacteria</taxon>
        <taxon>Pseudomonadati</taxon>
        <taxon>Campylobacterota</taxon>
        <taxon>Epsilonproteobacteria</taxon>
        <taxon>Campylobacterales</taxon>
        <taxon>Sulfurimonadaceae</taxon>
        <taxon>Sulfurimonas</taxon>
    </lineage>
</organism>
<dbReference type="NCBIfam" id="TIGR01777">
    <property type="entry name" value="yfcH"/>
    <property type="match status" value="1"/>
</dbReference>
<dbReference type="PANTHER" id="PTHR11092:SF0">
    <property type="entry name" value="EPIMERASE FAMILY PROTEIN SDR39U1"/>
    <property type="match status" value="1"/>
</dbReference>
<dbReference type="Pfam" id="PF01370">
    <property type="entry name" value="Epimerase"/>
    <property type="match status" value="1"/>
</dbReference>
<proteinExistence type="inferred from homology"/>
<evidence type="ECO:0000259" key="3">
    <source>
        <dbReference type="Pfam" id="PF08338"/>
    </source>
</evidence>
<evidence type="ECO:0000259" key="2">
    <source>
        <dbReference type="Pfam" id="PF01370"/>
    </source>
</evidence>
<evidence type="ECO:0000313" key="5">
    <source>
        <dbReference type="Proteomes" id="UP000593910"/>
    </source>
</evidence>
<feature type="domain" description="NAD-dependent epimerase/dehydratase" evidence="2">
    <location>
        <begin position="3"/>
        <end position="189"/>
    </location>
</feature>
<dbReference type="InterPro" id="IPR013549">
    <property type="entry name" value="DUF1731"/>
</dbReference>
<dbReference type="InterPro" id="IPR001509">
    <property type="entry name" value="Epimerase_deHydtase"/>
</dbReference>
<name>A0A7M3V9F5_9BACT</name>
<reference evidence="4 5" key="1">
    <citation type="submission" date="2019-06" db="EMBL/GenBank/DDBJ databases">
        <title>Sulfurimonas gotlandica sp. nov., a chemoautotrophic and psychrotolerant epsilonproteobacterium isolated from a pelagic redoxcline, and an emended description of the genus Sulfurimonas.</title>
        <authorList>
            <person name="Wang S."/>
            <person name="Jiang L."/>
            <person name="Shao Z."/>
        </authorList>
    </citation>
    <scope>NUCLEOTIDE SEQUENCE [LARGE SCALE GENOMIC DNA]</scope>
    <source>
        <strain evidence="4 5">B2</strain>
    </source>
</reference>
<dbReference type="InterPro" id="IPR010099">
    <property type="entry name" value="SDR39U1"/>
</dbReference>
<dbReference type="Proteomes" id="UP000593910">
    <property type="component" value="Chromosome"/>
</dbReference>
<sequence length="272" mass="29967">MKVAITGASGFIGSHLQKTFKENVHIHRDDTKEQILEKLQGVDVVINLAGAPIIKRWNSEYKKVLINSRVETTKTLVSAINESDVRYFISTSAIGAYPDGGVYDESYKEYADDFLGALTKLWEQSALACNKPTAIVRFGIVIGEDGGALKQMLTPFKLGIAGVVGDGTTVMSWIDIDDLVGVYEYLCEKKLTGTFNLTAPHPVSNYEYTKALGAVLHRPTLIPLPEFVLKILYGEAATVFTGSKEIYPKALLENGYEFKYPTIESSLQHHLG</sequence>
<dbReference type="RefSeq" id="WP_193113816.1">
    <property type="nucleotide sequence ID" value="NZ_CP041165.1"/>
</dbReference>
<feature type="domain" description="DUF1731" evidence="3">
    <location>
        <begin position="224"/>
        <end position="269"/>
    </location>
</feature>
<dbReference type="EMBL" id="CP041165">
    <property type="protein sequence ID" value="QOP40388.1"/>
    <property type="molecule type" value="Genomic_DNA"/>
</dbReference>
<comment type="similarity">
    <text evidence="1">Belongs to the NAD(P)-dependent epimerase/dehydratase family. SDR39U1 subfamily.</text>
</comment>
<dbReference type="InterPro" id="IPR036291">
    <property type="entry name" value="NAD(P)-bd_dom_sf"/>
</dbReference>
<keyword evidence="5" id="KW-1185">Reference proteome</keyword>
<dbReference type="PANTHER" id="PTHR11092">
    <property type="entry name" value="SUGAR NUCLEOTIDE EPIMERASE RELATED"/>
    <property type="match status" value="1"/>
</dbReference>
<evidence type="ECO:0000256" key="1">
    <source>
        <dbReference type="ARBA" id="ARBA00009353"/>
    </source>
</evidence>
<protein>
    <submittedName>
        <fullName evidence="4">TIGR01777 family protein</fullName>
    </submittedName>
</protein>
<dbReference type="Pfam" id="PF08338">
    <property type="entry name" value="DUF1731"/>
    <property type="match status" value="1"/>
</dbReference>
<accession>A0A7M3V9F5</accession>
<dbReference type="AlphaFoldDB" id="A0A7M3V9F5"/>
<evidence type="ECO:0000313" key="4">
    <source>
        <dbReference type="EMBL" id="QOP40388.1"/>
    </source>
</evidence>
<gene>
    <name evidence="4" type="ORF">FJR03_00975</name>
</gene>
<dbReference type="KEGG" id="smax:FJR03_00975"/>
<dbReference type="SUPFAM" id="SSF51735">
    <property type="entry name" value="NAD(P)-binding Rossmann-fold domains"/>
    <property type="match status" value="1"/>
</dbReference>